<dbReference type="EMBL" id="JAKROA010000002">
    <property type="protein sequence ID" value="KAL5110087.1"/>
    <property type="molecule type" value="Genomic_DNA"/>
</dbReference>
<dbReference type="Pfam" id="PF04547">
    <property type="entry name" value="Anoctamin"/>
    <property type="match status" value="1"/>
</dbReference>
<sequence>MTVCPCKKHDADHQSRHNSFAAVRIAELLSNAGFINEDANLNVFSCCSEKDLCDEAPSHTKHYIILCISKALLQHTACILNQGFSGVLADEKSVATALGVASLTPGQRVWLGGLAARMVEFSDDQKDALYALKSCESYSTIPPVPKCTAMKPLSLSAVALKERNSALFCMKSKKIVKNMTALHNIPERDAVWSSFLGQSTLFPEVNRLRWYLGDTIGFYFAWLRSYCFSLTFPSSVGLITWLLVSIVDAIYFDKSTDLPTMSIFRVYYGLAVVIWALACNKIWRRQQSQLAEDWMSPVFANAADMSGWVSSHMEQLRPAFRGTLRENPIKGEVELHFPASERRIRYLLSASVTFCCVLAALFINVLLLNLEGVIDSGRSPHFHFRFIGSLCDPGKVFDPKNGSLRFIPGVLHPLVVFYINQIVFRQIAEKLTDMENHETQLNWDRSLVVKRFLFEAIDAYASPFYLGVILVDWNALQYFLMTTFATDSIRRLIIECFMPWFSSYWRGRRAASAAVTHKKSDDAPQESEAHSKAVRAAVFGVEYEPFDDFLEMVLEHGYIVLFAIACPPYLPCMAFVCAWVEFFFDAFKLLQLVRRPMAQWLHRRQNIWLVLLSVQAWLAIFSNICLLSRYTEWDLFTLFILEHSLIGVGLVIELAFSNIPGAAKNAFRKRVYERYNSVRHFLLPTLLLSEIIWNHWIGMAPLRAFVFRVSWIHKVLSETELICIYDLFLCIKLYFRCMTSVT</sequence>
<feature type="transmembrane region" description="Helical" evidence="6">
    <location>
        <begin position="346"/>
        <end position="368"/>
    </location>
</feature>
<dbReference type="Proteomes" id="UP001651158">
    <property type="component" value="Unassembled WGS sequence"/>
</dbReference>
<feature type="transmembrane region" description="Helical" evidence="6">
    <location>
        <begin position="558"/>
        <end position="587"/>
    </location>
</feature>
<comment type="subcellular location">
    <subcellularLocation>
        <location evidence="1 6">Membrane</location>
        <topology evidence="1 6">Multi-pass membrane protein</topology>
    </subcellularLocation>
</comment>
<evidence type="ECO:0000256" key="2">
    <source>
        <dbReference type="ARBA" id="ARBA00009671"/>
    </source>
</evidence>
<comment type="similarity">
    <text evidence="2 6">Belongs to the anoctamin family.</text>
</comment>
<feature type="transmembrane region" description="Helical" evidence="6">
    <location>
        <begin position="607"/>
        <end position="630"/>
    </location>
</feature>
<organism evidence="8 9">
    <name type="scientific">Taenia crassiceps</name>
    <dbReference type="NCBI Taxonomy" id="6207"/>
    <lineage>
        <taxon>Eukaryota</taxon>
        <taxon>Metazoa</taxon>
        <taxon>Spiralia</taxon>
        <taxon>Lophotrochozoa</taxon>
        <taxon>Platyhelminthes</taxon>
        <taxon>Cestoda</taxon>
        <taxon>Eucestoda</taxon>
        <taxon>Cyclophyllidea</taxon>
        <taxon>Taeniidae</taxon>
        <taxon>Taenia</taxon>
    </lineage>
</organism>
<dbReference type="PANTHER" id="PTHR12308:SF73">
    <property type="entry name" value="ANOCTAMIN"/>
    <property type="match status" value="1"/>
</dbReference>
<feature type="transmembrane region" description="Helical" evidence="6">
    <location>
        <begin position="636"/>
        <end position="656"/>
    </location>
</feature>
<evidence type="ECO:0000256" key="1">
    <source>
        <dbReference type="ARBA" id="ARBA00004141"/>
    </source>
</evidence>
<keyword evidence="5 6" id="KW-0472">Membrane</keyword>
<accession>A0ABR4QKL9</accession>
<feature type="transmembrane region" description="Helical" evidence="6">
    <location>
        <begin position="677"/>
        <end position="696"/>
    </location>
</feature>
<feature type="domain" description="Anoctamin transmembrane" evidence="7">
    <location>
        <begin position="209"/>
        <end position="669"/>
    </location>
</feature>
<proteinExistence type="inferred from homology"/>
<evidence type="ECO:0000313" key="9">
    <source>
        <dbReference type="Proteomes" id="UP001651158"/>
    </source>
</evidence>
<keyword evidence="3 6" id="KW-0812">Transmembrane</keyword>
<feature type="transmembrane region" description="Helical" evidence="6">
    <location>
        <begin position="406"/>
        <end position="424"/>
    </location>
</feature>
<keyword evidence="4 6" id="KW-1133">Transmembrane helix</keyword>
<gene>
    <name evidence="8" type="ORF">TcWFU_003359</name>
</gene>
<dbReference type="PANTHER" id="PTHR12308">
    <property type="entry name" value="ANOCTAMIN"/>
    <property type="match status" value="1"/>
</dbReference>
<dbReference type="InterPro" id="IPR007632">
    <property type="entry name" value="Anoctamin"/>
</dbReference>
<feature type="transmembrane region" description="Helical" evidence="6">
    <location>
        <begin position="452"/>
        <end position="471"/>
    </location>
</feature>
<name>A0ABR4QKL9_9CEST</name>
<comment type="caution">
    <text evidence="8">The sequence shown here is derived from an EMBL/GenBank/DDBJ whole genome shotgun (WGS) entry which is preliminary data.</text>
</comment>
<evidence type="ECO:0000256" key="4">
    <source>
        <dbReference type="ARBA" id="ARBA00022989"/>
    </source>
</evidence>
<reference evidence="8 9" key="1">
    <citation type="journal article" date="2022" name="Front. Cell. Infect. Microbiol.">
        <title>The Genomes of Two Strains of Taenia crassiceps the Animal Model for the Study of Human Cysticercosis.</title>
        <authorList>
            <person name="Bobes R.J."/>
            <person name="Estrada K."/>
            <person name="Rios-Valencia D.G."/>
            <person name="Calderon-Gallegos A."/>
            <person name="de la Torre P."/>
            <person name="Carrero J.C."/>
            <person name="Sanchez-Flores A."/>
            <person name="Laclette J.P."/>
        </authorList>
    </citation>
    <scope>NUCLEOTIDE SEQUENCE [LARGE SCALE GENOMIC DNA]</scope>
    <source>
        <strain evidence="8">WFUcys</strain>
    </source>
</reference>
<comment type="caution">
    <text evidence="6">Lacks conserved residue(s) required for the propagation of feature annotation.</text>
</comment>
<evidence type="ECO:0000256" key="3">
    <source>
        <dbReference type="ARBA" id="ARBA00022692"/>
    </source>
</evidence>
<keyword evidence="9" id="KW-1185">Reference proteome</keyword>
<feature type="transmembrane region" description="Helical" evidence="6">
    <location>
        <begin position="226"/>
        <end position="252"/>
    </location>
</feature>
<feature type="transmembrane region" description="Helical" evidence="6">
    <location>
        <begin position="264"/>
        <end position="283"/>
    </location>
</feature>
<dbReference type="InterPro" id="IPR049452">
    <property type="entry name" value="Anoctamin_TM"/>
</dbReference>
<evidence type="ECO:0000313" key="8">
    <source>
        <dbReference type="EMBL" id="KAL5110087.1"/>
    </source>
</evidence>
<evidence type="ECO:0000256" key="6">
    <source>
        <dbReference type="RuleBase" id="RU280814"/>
    </source>
</evidence>
<evidence type="ECO:0000256" key="5">
    <source>
        <dbReference type="ARBA" id="ARBA00023136"/>
    </source>
</evidence>
<evidence type="ECO:0000259" key="7">
    <source>
        <dbReference type="Pfam" id="PF04547"/>
    </source>
</evidence>
<protein>
    <recommendedName>
        <fullName evidence="6">Anoctamin</fullName>
    </recommendedName>
</protein>